<protein>
    <recommendedName>
        <fullName evidence="3">Right handed beta helix domain-containing protein</fullName>
    </recommendedName>
</protein>
<evidence type="ECO:0000313" key="2">
    <source>
        <dbReference type="Proteomes" id="UP000315471"/>
    </source>
</evidence>
<evidence type="ECO:0008006" key="3">
    <source>
        <dbReference type="Google" id="ProtNLM"/>
    </source>
</evidence>
<dbReference type="Proteomes" id="UP000315471">
    <property type="component" value="Unassembled WGS sequence"/>
</dbReference>
<gene>
    <name evidence="1" type="ORF">Q31b_46880</name>
</gene>
<sequence>MSYIKIVTLFVLTGSCVGYGREYRVDSQEEFNRISTVQMRPGDRVLLKRGVTFTGMLTLQGDGDEGQPVRVAAYGDGHRPVIQAQGQHRAGLLLKDPSFWEIQGLEITNTNGTDEDQGELFGIYVLADGKEGVFQHVYIDDCYIHHVNGMVAGKRRGGIHVHIKKLRRSKFDDLRITNNRIEHVGGVGIGNDSSCGSVKLLDKGFDSQNLWTRVYVAGNRVDITGRNNVIGRVSKDAVYEYNTLAHSSRRSTGHSIFCFNTDGMKIQYNEAYGNTGEGGIDRGGFDADYNCIDTFIQYNYSHDNNWFCGIMKRPTRNVVIRYNISQNDREGIYFYGFERERQAENVHIYNNTHFVRKGLDVDVFVNGRTPINTRFENNIFYFEGRGEWGENAVGINTVFRNNLYYNIEPHPSENQAIVGDPQFVDPGTAGTDIDLKTMAALDGYRLRSGSPGVDSGLTIDNSGGEDLLRSSVDDGQVNVGALESKN</sequence>
<dbReference type="AlphaFoldDB" id="A0A5C6DT19"/>
<proteinExistence type="predicted"/>
<dbReference type="InterPro" id="IPR011050">
    <property type="entry name" value="Pectin_lyase_fold/virulence"/>
</dbReference>
<organism evidence="1 2">
    <name type="scientific">Novipirellula aureliae</name>
    <dbReference type="NCBI Taxonomy" id="2527966"/>
    <lineage>
        <taxon>Bacteria</taxon>
        <taxon>Pseudomonadati</taxon>
        <taxon>Planctomycetota</taxon>
        <taxon>Planctomycetia</taxon>
        <taxon>Pirellulales</taxon>
        <taxon>Pirellulaceae</taxon>
        <taxon>Novipirellula</taxon>
    </lineage>
</organism>
<dbReference type="PROSITE" id="PS51257">
    <property type="entry name" value="PROKAR_LIPOPROTEIN"/>
    <property type="match status" value="1"/>
</dbReference>
<dbReference type="InterPro" id="IPR012334">
    <property type="entry name" value="Pectin_lyas_fold"/>
</dbReference>
<comment type="caution">
    <text evidence="1">The sequence shown here is derived from an EMBL/GenBank/DDBJ whole genome shotgun (WGS) entry which is preliminary data.</text>
</comment>
<dbReference type="RefSeq" id="WP_146601817.1">
    <property type="nucleotide sequence ID" value="NZ_SJPY01000007.1"/>
</dbReference>
<evidence type="ECO:0000313" key="1">
    <source>
        <dbReference type="EMBL" id="TWU37899.1"/>
    </source>
</evidence>
<dbReference type="EMBL" id="SJPY01000007">
    <property type="protein sequence ID" value="TWU37899.1"/>
    <property type="molecule type" value="Genomic_DNA"/>
</dbReference>
<dbReference type="OrthoDB" id="3333873at2"/>
<name>A0A5C6DT19_9BACT</name>
<dbReference type="Gene3D" id="2.160.20.10">
    <property type="entry name" value="Single-stranded right-handed beta-helix, Pectin lyase-like"/>
    <property type="match status" value="1"/>
</dbReference>
<keyword evidence="2" id="KW-1185">Reference proteome</keyword>
<accession>A0A5C6DT19</accession>
<dbReference type="SUPFAM" id="SSF51126">
    <property type="entry name" value="Pectin lyase-like"/>
    <property type="match status" value="1"/>
</dbReference>
<reference evidence="1 2" key="1">
    <citation type="submission" date="2019-02" db="EMBL/GenBank/DDBJ databases">
        <title>Deep-cultivation of Planctomycetes and their phenomic and genomic characterization uncovers novel biology.</title>
        <authorList>
            <person name="Wiegand S."/>
            <person name="Jogler M."/>
            <person name="Boedeker C."/>
            <person name="Pinto D."/>
            <person name="Vollmers J."/>
            <person name="Rivas-Marin E."/>
            <person name="Kohn T."/>
            <person name="Peeters S.H."/>
            <person name="Heuer A."/>
            <person name="Rast P."/>
            <person name="Oberbeckmann S."/>
            <person name="Bunk B."/>
            <person name="Jeske O."/>
            <person name="Meyerdierks A."/>
            <person name="Storesund J.E."/>
            <person name="Kallscheuer N."/>
            <person name="Luecker S."/>
            <person name="Lage O.M."/>
            <person name="Pohl T."/>
            <person name="Merkel B.J."/>
            <person name="Hornburger P."/>
            <person name="Mueller R.-W."/>
            <person name="Bruemmer F."/>
            <person name="Labrenz M."/>
            <person name="Spormann A.M."/>
            <person name="Op Den Camp H."/>
            <person name="Overmann J."/>
            <person name="Amann R."/>
            <person name="Jetten M.S.M."/>
            <person name="Mascher T."/>
            <person name="Medema M.H."/>
            <person name="Devos D.P."/>
            <person name="Kaster A.-K."/>
            <person name="Ovreas L."/>
            <person name="Rohde M."/>
            <person name="Galperin M.Y."/>
            <person name="Jogler C."/>
        </authorList>
    </citation>
    <scope>NUCLEOTIDE SEQUENCE [LARGE SCALE GENOMIC DNA]</scope>
    <source>
        <strain evidence="1 2">Q31b</strain>
    </source>
</reference>